<dbReference type="Gene3D" id="1.20.1290.10">
    <property type="entry name" value="AhpD-like"/>
    <property type="match status" value="1"/>
</dbReference>
<sequence length="196" mass="21240">MSVRLPSIPREDLSPEQQSFHDHFRTTVSQTSPHPGAADRATSTLFPVLAVLPQTGRLSVDMLASIEHEAVGLPKDAMEVASLYCTTYFKSDYVTYVHKMMAVKLCLLSAEQAETITSGAKPRDLNEGCSLAYDTARYLLEVRGPLSQELWVGCLGAFGREGTVGLMHLVALMSWTSMGLNLADIPAPAPRQSSAA</sequence>
<evidence type="ECO:0000313" key="1">
    <source>
        <dbReference type="EMBL" id="KAK5111753.1"/>
    </source>
</evidence>
<reference evidence="1" key="1">
    <citation type="submission" date="2023-08" db="EMBL/GenBank/DDBJ databases">
        <title>Black Yeasts Isolated from many extreme environments.</title>
        <authorList>
            <person name="Coleine C."/>
            <person name="Stajich J.E."/>
            <person name="Selbmann L."/>
        </authorList>
    </citation>
    <scope>NUCLEOTIDE SEQUENCE</scope>
    <source>
        <strain evidence="1">CCFEE 5401</strain>
    </source>
</reference>
<organism evidence="1 2">
    <name type="scientific">Meristemomyces frigidus</name>
    <dbReference type="NCBI Taxonomy" id="1508187"/>
    <lineage>
        <taxon>Eukaryota</taxon>
        <taxon>Fungi</taxon>
        <taxon>Dikarya</taxon>
        <taxon>Ascomycota</taxon>
        <taxon>Pezizomycotina</taxon>
        <taxon>Dothideomycetes</taxon>
        <taxon>Dothideomycetidae</taxon>
        <taxon>Mycosphaerellales</taxon>
        <taxon>Teratosphaeriaceae</taxon>
        <taxon>Meristemomyces</taxon>
    </lineage>
</organism>
<accession>A0AAN7YJR3</accession>
<evidence type="ECO:0000313" key="2">
    <source>
        <dbReference type="Proteomes" id="UP001310890"/>
    </source>
</evidence>
<dbReference type="Proteomes" id="UP001310890">
    <property type="component" value="Unassembled WGS sequence"/>
</dbReference>
<proteinExistence type="predicted"/>
<dbReference type="AlphaFoldDB" id="A0AAN7YJR3"/>
<protein>
    <submittedName>
        <fullName evidence="1">Uncharacterized protein</fullName>
    </submittedName>
</protein>
<comment type="caution">
    <text evidence="1">The sequence shown here is derived from an EMBL/GenBank/DDBJ whole genome shotgun (WGS) entry which is preliminary data.</text>
</comment>
<dbReference type="SUPFAM" id="SSF69118">
    <property type="entry name" value="AhpD-like"/>
    <property type="match status" value="1"/>
</dbReference>
<dbReference type="InterPro" id="IPR029032">
    <property type="entry name" value="AhpD-like"/>
</dbReference>
<name>A0AAN7YJR3_9PEZI</name>
<dbReference type="EMBL" id="JAVRRL010000036">
    <property type="protein sequence ID" value="KAK5111753.1"/>
    <property type="molecule type" value="Genomic_DNA"/>
</dbReference>
<gene>
    <name evidence="1" type="ORF">LTR62_004673</name>
</gene>